<dbReference type="PANTHER" id="PTHR43877">
    <property type="entry name" value="AMINOALKYLPHOSPHONATE N-ACETYLTRANSFERASE-RELATED-RELATED"/>
    <property type="match status" value="1"/>
</dbReference>
<accession>A0ABU7LEJ3</accession>
<dbReference type="SUPFAM" id="SSF55729">
    <property type="entry name" value="Acyl-CoA N-acyltransferases (Nat)"/>
    <property type="match status" value="1"/>
</dbReference>
<name>A0ABU7LEJ3_9NOCA</name>
<dbReference type="Gene3D" id="3.40.630.30">
    <property type="match status" value="1"/>
</dbReference>
<dbReference type="InterPro" id="IPR016181">
    <property type="entry name" value="Acyl_CoA_acyltransferase"/>
</dbReference>
<organism evidence="4 5">
    <name type="scientific">Rhodococcus artemisiae</name>
    <dbReference type="NCBI Taxonomy" id="714159"/>
    <lineage>
        <taxon>Bacteria</taxon>
        <taxon>Bacillati</taxon>
        <taxon>Actinomycetota</taxon>
        <taxon>Actinomycetes</taxon>
        <taxon>Mycobacteriales</taxon>
        <taxon>Nocardiaceae</taxon>
        <taxon>Rhodococcus</taxon>
    </lineage>
</organism>
<dbReference type="PANTHER" id="PTHR43877:SF2">
    <property type="entry name" value="AMINOALKYLPHOSPHONATE N-ACETYLTRANSFERASE-RELATED"/>
    <property type="match status" value="1"/>
</dbReference>
<evidence type="ECO:0000313" key="5">
    <source>
        <dbReference type="Proteomes" id="UP001336020"/>
    </source>
</evidence>
<comment type="caution">
    <text evidence="4">The sequence shown here is derived from an EMBL/GenBank/DDBJ whole genome shotgun (WGS) entry which is preliminary data.</text>
</comment>
<dbReference type="InterPro" id="IPR000182">
    <property type="entry name" value="GNAT_dom"/>
</dbReference>
<dbReference type="Pfam" id="PF00583">
    <property type="entry name" value="Acetyltransf_1"/>
    <property type="match status" value="1"/>
</dbReference>
<dbReference type="RefSeq" id="WP_330135154.1">
    <property type="nucleotide sequence ID" value="NZ_JAUTXY010000010.1"/>
</dbReference>
<dbReference type="InterPro" id="IPR050832">
    <property type="entry name" value="Bact_Acetyltransf"/>
</dbReference>
<dbReference type="Proteomes" id="UP001336020">
    <property type="component" value="Unassembled WGS sequence"/>
</dbReference>
<keyword evidence="2" id="KW-0012">Acyltransferase</keyword>
<feature type="domain" description="N-acetyltransferase" evidence="3">
    <location>
        <begin position="1"/>
        <end position="212"/>
    </location>
</feature>
<evidence type="ECO:0000256" key="1">
    <source>
        <dbReference type="ARBA" id="ARBA00022679"/>
    </source>
</evidence>
<proteinExistence type="predicted"/>
<keyword evidence="1" id="KW-0808">Transferase</keyword>
<reference evidence="4 5" key="1">
    <citation type="submission" date="2023-07" db="EMBL/GenBank/DDBJ databases">
        <authorList>
            <person name="Girao M."/>
            <person name="Carvalho M.F."/>
        </authorList>
    </citation>
    <scope>NUCLEOTIDE SEQUENCE [LARGE SCALE GENOMIC DNA]</scope>
    <source>
        <strain evidence="4 5">YIM65754</strain>
    </source>
</reference>
<evidence type="ECO:0000259" key="3">
    <source>
        <dbReference type="PROSITE" id="PS51186"/>
    </source>
</evidence>
<sequence length="212" mass="23459">MQIRPFNENDRTDLRALFARAGQGSPTESLWGHTDSEAAVYLDPYMDLEPASLFVADHGGALVGYLTGCIDTEAFPSEDTLITDSLRRHRPFRSRQAVTFFGRSMLDAAAAAIRRTPTAGEIHDPRWPAHLHINVAPETRGSGAAAGLMDAWFERLRSEQVPGCHLQTLVENVRAARFFERMGFAAHGSTPPVPGLRYEGARVHQLTMVRSF</sequence>
<dbReference type="EMBL" id="JAUTXY010000010">
    <property type="protein sequence ID" value="MEE2059959.1"/>
    <property type="molecule type" value="Genomic_DNA"/>
</dbReference>
<evidence type="ECO:0000313" key="4">
    <source>
        <dbReference type="EMBL" id="MEE2059959.1"/>
    </source>
</evidence>
<evidence type="ECO:0000256" key="2">
    <source>
        <dbReference type="ARBA" id="ARBA00023315"/>
    </source>
</evidence>
<gene>
    <name evidence="4" type="ORF">Q7514_20765</name>
</gene>
<keyword evidence="5" id="KW-1185">Reference proteome</keyword>
<protein>
    <submittedName>
        <fullName evidence="4">GNAT family N-acetyltransferase</fullName>
    </submittedName>
</protein>
<dbReference type="PROSITE" id="PS51186">
    <property type="entry name" value="GNAT"/>
    <property type="match status" value="1"/>
</dbReference>